<reference evidence="2 3" key="1">
    <citation type="journal article" date="2019" name="Commun. Biol.">
        <title>The bagworm genome reveals a unique fibroin gene that provides high tensile strength.</title>
        <authorList>
            <person name="Kono N."/>
            <person name="Nakamura H."/>
            <person name="Ohtoshi R."/>
            <person name="Tomita M."/>
            <person name="Numata K."/>
            <person name="Arakawa K."/>
        </authorList>
    </citation>
    <scope>NUCLEOTIDE SEQUENCE [LARGE SCALE GENOMIC DNA]</scope>
</reference>
<dbReference type="Proteomes" id="UP000299102">
    <property type="component" value="Unassembled WGS sequence"/>
</dbReference>
<name>A0A4C1WYY5_EUMVA</name>
<accession>A0A4C1WYY5</accession>
<keyword evidence="3" id="KW-1185">Reference proteome</keyword>
<feature type="compositionally biased region" description="Basic and acidic residues" evidence="1">
    <location>
        <begin position="49"/>
        <end position="63"/>
    </location>
</feature>
<feature type="region of interest" description="Disordered" evidence="1">
    <location>
        <begin position="358"/>
        <end position="379"/>
    </location>
</feature>
<dbReference type="EMBL" id="BGZK01000665">
    <property type="protein sequence ID" value="GBP55299.1"/>
    <property type="molecule type" value="Genomic_DNA"/>
</dbReference>
<dbReference type="STRING" id="151549.A0A4C1WYY5"/>
<gene>
    <name evidence="2" type="ORF">EVAR_43053_1</name>
</gene>
<organism evidence="2 3">
    <name type="scientific">Eumeta variegata</name>
    <name type="common">Bagworm moth</name>
    <name type="synonym">Eumeta japonica</name>
    <dbReference type="NCBI Taxonomy" id="151549"/>
    <lineage>
        <taxon>Eukaryota</taxon>
        <taxon>Metazoa</taxon>
        <taxon>Ecdysozoa</taxon>
        <taxon>Arthropoda</taxon>
        <taxon>Hexapoda</taxon>
        <taxon>Insecta</taxon>
        <taxon>Pterygota</taxon>
        <taxon>Neoptera</taxon>
        <taxon>Endopterygota</taxon>
        <taxon>Lepidoptera</taxon>
        <taxon>Glossata</taxon>
        <taxon>Ditrysia</taxon>
        <taxon>Tineoidea</taxon>
        <taxon>Psychidae</taxon>
        <taxon>Oiketicinae</taxon>
        <taxon>Eumeta</taxon>
    </lineage>
</organism>
<protein>
    <recommendedName>
        <fullName evidence="4">DNA endonuclease RBBP8</fullName>
    </recommendedName>
</protein>
<feature type="region of interest" description="Disordered" evidence="1">
    <location>
        <begin position="49"/>
        <end position="80"/>
    </location>
</feature>
<comment type="caution">
    <text evidence="2">The sequence shown here is derived from an EMBL/GenBank/DDBJ whole genome shotgun (WGS) entry which is preliminary data.</text>
</comment>
<feature type="compositionally biased region" description="Polar residues" evidence="1">
    <location>
        <begin position="64"/>
        <end position="80"/>
    </location>
</feature>
<evidence type="ECO:0000313" key="3">
    <source>
        <dbReference type="Proteomes" id="UP000299102"/>
    </source>
</evidence>
<proteinExistence type="predicted"/>
<evidence type="ECO:0000313" key="2">
    <source>
        <dbReference type="EMBL" id="GBP55299.1"/>
    </source>
</evidence>
<dbReference type="OrthoDB" id="5801062at2759"/>
<evidence type="ECO:0000256" key="1">
    <source>
        <dbReference type="SAM" id="MobiDB-lite"/>
    </source>
</evidence>
<evidence type="ECO:0008006" key="4">
    <source>
        <dbReference type="Google" id="ProtNLM"/>
    </source>
</evidence>
<dbReference type="AlphaFoldDB" id="A0A4C1WYY5"/>
<sequence length="397" mass="45199">MFSEAENLQNNTKKELKLSLEVKDSNFPINDNINDVKTFHAISIGEKHEKDCMSPTTDSKRNDQSVSDNEGTSTGRCSPVFSLNNKVEKKKLSSNWRTPESKVVKLTIPSSAKRNKSGGKLKQARFNFVHSKTSQIIDASTCTMKMEHNPEIEAGVKVESIENDDTIMPSPTSGPIKLDFVSGTRNLKKFESPNKIFTSNSMTKYMQNDLKYSLEKIEDSDHTIKGHNMEIEDSSIDLLHPEKIKHTDNKEMCVEISMEHGLDHETDSSISLLKCLEKNEDGQKLNLNTATENSLLKQRNCVPVVKKENVEHIYKEPAPRKKAEKKSLPGWKCDQCRNFYGVLHKDDPVMLEKRMSECSKHRGRTNPIQPQTPPGLWDPRWHVEEDTEVFNKQNNVT</sequence>